<dbReference type="InterPro" id="IPR000182">
    <property type="entry name" value="GNAT_dom"/>
</dbReference>
<gene>
    <name evidence="5" type="ORF">N7482_008123</name>
</gene>
<dbReference type="Gene3D" id="3.40.630.30">
    <property type="match status" value="1"/>
</dbReference>
<dbReference type="Proteomes" id="UP001149163">
    <property type="component" value="Unassembled WGS sequence"/>
</dbReference>
<reference evidence="5" key="1">
    <citation type="submission" date="2022-11" db="EMBL/GenBank/DDBJ databases">
        <authorList>
            <person name="Petersen C."/>
        </authorList>
    </citation>
    <scope>NUCLEOTIDE SEQUENCE</scope>
    <source>
        <strain evidence="5">IBT 26290</strain>
    </source>
</reference>
<sequence length="261" mass="29777">MNERFRPGGKKDSNLETGIKDSTASWPCVVRDQVESLNDNQNPPSPPGKKGVFNAQPHILPSQQEARRRNKMSAITRMSPLDLLDLNLTNLDPLTENYDLGFYLNYLTKWPSLFSTVKDRDAGVVGYIMGKLEEQHPSMKQSEHYTPWHGHITVLTVAPAWRRLGYARRLTEQLEQGSDINDAWFVDLYVRAGNKVAVDMYKGMGYSVFRRVMNYYSDDPTGVSESGEDAFDMRKPCSRDKKLEHVRDKGEDFLVNPEDVS</sequence>
<dbReference type="GO" id="GO:0031416">
    <property type="term" value="C:NatB complex"/>
    <property type="evidence" value="ECO:0007669"/>
    <property type="project" value="TreeGrafter"/>
</dbReference>
<dbReference type="PANTHER" id="PTHR45910:SF1">
    <property type="entry name" value="N-ALPHA-ACETYLTRANSFERASE 20"/>
    <property type="match status" value="1"/>
</dbReference>
<comment type="caution">
    <text evidence="5">The sequence shown here is derived from an EMBL/GenBank/DDBJ whole genome shotgun (WGS) entry which is preliminary data.</text>
</comment>
<dbReference type="PANTHER" id="PTHR45910">
    <property type="entry name" value="N-ALPHA-ACETYLTRANSFERASE 20"/>
    <property type="match status" value="1"/>
</dbReference>
<dbReference type="InterPro" id="IPR016181">
    <property type="entry name" value="Acyl_CoA_acyltransferase"/>
</dbReference>
<dbReference type="AlphaFoldDB" id="A0A9W9HUN5"/>
<dbReference type="InterPro" id="IPR051646">
    <property type="entry name" value="NatB_acetyltransferase_subunit"/>
</dbReference>
<dbReference type="CDD" id="cd04301">
    <property type="entry name" value="NAT_SF"/>
    <property type="match status" value="1"/>
</dbReference>
<name>A0A9W9HUN5_9EURO</name>
<dbReference type="GeneID" id="81429423"/>
<dbReference type="EMBL" id="JAPQKN010000006">
    <property type="protein sequence ID" value="KAJ5157023.1"/>
    <property type="molecule type" value="Genomic_DNA"/>
</dbReference>
<accession>A0A9W9HUN5</accession>
<dbReference type="GO" id="GO:0004596">
    <property type="term" value="F:protein-N-terminal amino-acid acetyltransferase activity"/>
    <property type="evidence" value="ECO:0007669"/>
    <property type="project" value="TreeGrafter"/>
</dbReference>
<organism evidence="5 6">
    <name type="scientific">Penicillium canariense</name>
    <dbReference type="NCBI Taxonomy" id="189055"/>
    <lineage>
        <taxon>Eukaryota</taxon>
        <taxon>Fungi</taxon>
        <taxon>Dikarya</taxon>
        <taxon>Ascomycota</taxon>
        <taxon>Pezizomycotina</taxon>
        <taxon>Eurotiomycetes</taxon>
        <taxon>Eurotiomycetidae</taxon>
        <taxon>Eurotiales</taxon>
        <taxon>Aspergillaceae</taxon>
        <taxon>Penicillium</taxon>
    </lineage>
</organism>
<dbReference type="OrthoDB" id="10264728at2759"/>
<evidence type="ECO:0000256" key="3">
    <source>
        <dbReference type="SAM" id="MobiDB-lite"/>
    </source>
</evidence>
<keyword evidence="6" id="KW-1185">Reference proteome</keyword>
<dbReference type="PROSITE" id="PS51186">
    <property type="entry name" value="GNAT"/>
    <property type="match status" value="1"/>
</dbReference>
<evidence type="ECO:0000259" key="4">
    <source>
        <dbReference type="PROSITE" id="PS51186"/>
    </source>
</evidence>
<protein>
    <submittedName>
        <fullName evidence="5">N-terminal acetyltransferase B complex catalytic subunit naa20</fullName>
    </submittedName>
</protein>
<keyword evidence="2" id="KW-0012">Acyltransferase</keyword>
<evidence type="ECO:0000256" key="1">
    <source>
        <dbReference type="ARBA" id="ARBA00022679"/>
    </source>
</evidence>
<dbReference type="Pfam" id="PF00583">
    <property type="entry name" value="Acetyltransf_1"/>
    <property type="match status" value="1"/>
</dbReference>
<evidence type="ECO:0000313" key="5">
    <source>
        <dbReference type="EMBL" id="KAJ5157023.1"/>
    </source>
</evidence>
<reference evidence="5" key="2">
    <citation type="journal article" date="2023" name="IMA Fungus">
        <title>Comparative genomic study of the Penicillium genus elucidates a diverse pangenome and 15 lateral gene transfer events.</title>
        <authorList>
            <person name="Petersen C."/>
            <person name="Sorensen T."/>
            <person name="Nielsen M.R."/>
            <person name="Sondergaard T.E."/>
            <person name="Sorensen J.L."/>
            <person name="Fitzpatrick D.A."/>
            <person name="Frisvad J.C."/>
            <person name="Nielsen K.L."/>
        </authorList>
    </citation>
    <scope>NUCLEOTIDE SEQUENCE</scope>
    <source>
        <strain evidence="5">IBT 26290</strain>
    </source>
</reference>
<keyword evidence="1" id="KW-0808">Transferase</keyword>
<feature type="domain" description="N-acetyltransferase" evidence="4">
    <location>
        <begin position="73"/>
        <end position="238"/>
    </location>
</feature>
<evidence type="ECO:0000256" key="2">
    <source>
        <dbReference type="ARBA" id="ARBA00023315"/>
    </source>
</evidence>
<evidence type="ECO:0000313" key="6">
    <source>
        <dbReference type="Proteomes" id="UP001149163"/>
    </source>
</evidence>
<proteinExistence type="predicted"/>
<feature type="region of interest" description="Disordered" evidence="3">
    <location>
        <begin position="34"/>
        <end position="55"/>
    </location>
</feature>
<dbReference type="RefSeq" id="XP_056540012.1">
    <property type="nucleotide sequence ID" value="XM_056690247.1"/>
</dbReference>
<dbReference type="FunFam" id="3.40.630.30:FF:000058">
    <property type="entry name" value="N-acetyltransferase (Nat5)"/>
    <property type="match status" value="1"/>
</dbReference>
<dbReference type="SUPFAM" id="SSF55729">
    <property type="entry name" value="Acyl-CoA N-acyltransferases (Nat)"/>
    <property type="match status" value="1"/>
</dbReference>